<accession>A0ABP0U3J3</accession>
<gene>
    <name evidence="4" type="ORF">CSSPTR1EN2_LOCUS10602</name>
</gene>
<evidence type="ECO:0000259" key="3">
    <source>
        <dbReference type="PROSITE" id="PS50891"/>
    </source>
</evidence>
<dbReference type="Pfam" id="PF03195">
    <property type="entry name" value="LOB"/>
    <property type="match status" value="1"/>
</dbReference>
<reference evidence="4" key="1">
    <citation type="submission" date="2024-02" db="EMBL/GenBank/DDBJ databases">
        <authorList>
            <consortium name="ELIXIR-Norway"/>
            <consortium name="Elixir Norway"/>
        </authorList>
    </citation>
    <scope>NUCLEOTIDE SEQUENCE</scope>
</reference>
<dbReference type="Proteomes" id="UP001497512">
    <property type="component" value="Chromosome 18"/>
</dbReference>
<feature type="domain" description="LOB" evidence="3">
    <location>
        <begin position="25"/>
        <end position="126"/>
    </location>
</feature>
<dbReference type="PANTHER" id="PTHR31301:SF21">
    <property type="entry name" value="LOB DOMAIN-CONTAINING PROTEIN 27-RELATED"/>
    <property type="match status" value="1"/>
</dbReference>
<protein>
    <recommendedName>
        <fullName evidence="3">LOB domain-containing protein</fullName>
    </recommendedName>
</protein>
<dbReference type="EMBL" id="OZ019910">
    <property type="protein sequence ID" value="CAK9211324.1"/>
    <property type="molecule type" value="Genomic_DNA"/>
</dbReference>
<dbReference type="InterPro" id="IPR004883">
    <property type="entry name" value="LOB"/>
</dbReference>
<dbReference type="PANTHER" id="PTHR31301">
    <property type="entry name" value="LOB DOMAIN-CONTAINING PROTEIN 4-RELATED"/>
    <property type="match status" value="1"/>
</dbReference>
<feature type="region of interest" description="Disordered" evidence="2">
    <location>
        <begin position="332"/>
        <end position="369"/>
    </location>
</feature>
<evidence type="ECO:0000313" key="4">
    <source>
        <dbReference type="EMBL" id="CAK9211324.1"/>
    </source>
</evidence>
<sequence length="369" mass="40493">MTGGAGGSGAGSSASQYSSGTSTNAACAACKHQRRKCTADCPLAPYFPPDQPKRFHNVHKLYGVSNVLRILRMVEPNEREDAVKSIVFEADTREKDPVHGCLGVISLLQNQLTKLREDLAGVRDQLYRLHHQQQQQQQHTASILNQSTLYATTHHHQRSIPAASVSAAHLQLQQQQLYGSTSTSSHANFHDDSTTQANSFFDAKLSLQQPVAAYLHDHSQLRYNAAASLESTPLHDMFGHQLKVEGVATDNVLNVTLHPTSTIASSSVDRSAAAAAGPGMSKLHNYGAALVQQEQEEDVVVGVVASLQQQQHQQEHHDSMTMSCSNASLTAHLPRRRSPYSNVQMIEEDDDPHHHQKKKIRDFLQDPSA</sequence>
<name>A0ABP0U3J3_9BRYO</name>
<comment type="similarity">
    <text evidence="1">Belongs to the LOB domain-containing protein family.</text>
</comment>
<keyword evidence="5" id="KW-1185">Reference proteome</keyword>
<evidence type="ECO:0000256" key="1">
    <source>
        <dbReference type="ARBA" id="ARBA00005474"/>
    </source>
</evidence>
<evidence type="ECO:0000256" key="2">
    <source>
        <dbReference type="SAM" id="MobiDB-lite"/>
    </source>
</evidence>
<organism evidence="4 5">
    <name type="scientific">Sphagnum troendelagicum</name>
    <dbReference type="NCBI Taxonomy" id="128251"/>
    <lineage>
        <taxon>Eukaryota</taxon>
        <taxon>Viridiplantae</taxon>
        <taxon>Streptophyta</taxon>
        <taxon>Embryophyta</taxon>
        <taxon>Bryophyta</taxon>
        <taxon>Sphagnophytina</taxon>
        <taxon>Sphagnopsida</taxon>
        <taxon>Sphagnales</taxon>
        <taxon>Sphagnaceae</taxon>
        <taxon>Sphagnum</taxon>
    </lineage>
</organism>
<proteinExistence type="inferred from homology"/>
<evidence type="ECO:0000313" key="5">
    <source>
        <dbReference type="Proteomes" id="UP001497512"/>
    </source>
</evidence>
<dbReference type="PROSITE" id="PS50891">
    <property type="entry name" value="LOB"/>
    <property type="match status" value="1"/>
</dbReference>